<dbReference type="EMBL" id="AP012057">
    <property type="protein sequence ID" value="BAN00734.1"/>
    <property type="molecule type" value="Genomic_DNA"/>
</dbReference>
<protein>
    <submittedName>
        <fullName evidence="7">Uncharacterized protein</fullName>
    </submittedName>
</protein>
<accession>A0A6C7DVH8</accession>
<evidence type="ECO:0000256" key="1">
    <source>
        <dbReference type="ARBA" id="ARBA00022741"/>
    </source>
</evidence>
<evidence type="ECO:0000256" key="4">
    <source>
        <dbReference type="ARBA" id="ARBA00022840"/>
    </source>
</evidence>
<name>A0A6C7DVH8_ILUCY</name>
<dbReference type="Pfam" id="PF08378">
    <property type="entry name" value="NERD"/>
    <property type="match status" value="1"/>
</dbReference>
<dbReference type="GO" id="GO:0005524">
    <property type="term" value="F:ATP binding"/>
    <property type="evidence" value="ECO:0007669"/>
    <property type="project" value="UniProtKB-KW"/>
</dbReference>
<keyword evidence="3" id="KW-0347">Helicase</keyword>
<dbReference type="InterPro" id="IPR000212">
    <property type="entry name" value="DNA_helicase_UvrD/REP"/>
</dbReference>
<keyword evidence="4" id="KW-0067">ATP-binding</keyword>
<dbReference type="Proteomes" id="UP000011863">
    <property type="component" value="Chromosome"/>
</dbReference>
<dbReference type="GO" id="GO:0016787">
    <property type="term" value="F:hydrolase activity"/>
    <property type="evidence" value="ECO:0007669"/>
    <property type="project" value="UniProtKB-KW"/>
</dbReference>
<proteinExistence type="predicted"/>
<sequence length="610" mass="68156">MAQFRPSLDELNHLVTPLNDGERETARALETLDDGWTVYIQPRVGPDLPDFIAVHDRFGVCAIEVKDWRPTLYRQRDDGVIEHRSHAGGWTACAEQPRYQAYRYRTSIFDNHFATPDQGQHPTEAVRAVVVFPQMSNEQARKLVEQPSVTDDEHGVAVWGGDGLRQSIDRIVRGRGCTTPVSSSLARLRRSLAESSILTELRQPARLSPDAANIERNPSNARIRRVRGAAGSGKSFGLAARAARLAADGKQVLVLSFNVTLTNYLRTLVNARCREYGANPTRVTCVSFHSLCRRIVDDAERTGVLTMRHPDVEWFDEIVLRAREACELGHAPRFDAVLIDEGQDFTLDWWNLLREHVVVDDGEMLLVADPTQDVYEKRSWTDEDQMLGAGFSGRWTKLSGSYRMPSDLTPIANAFAERFLPGEKLSGTCPEEDVADEGTSHSRSIRRWRNIDRPSDLGTEVGREVIRLLETNKGLVLSDIAFLLESHDDGIRAVHEIEAAGYRVNHAFGRTKAERGRRKHRFWPDADGIKGCTIHSFKGWETPTLVMGIGVSIGARRLAYVSMTRAKGNWTGAHSYVSVVNADLGIAPFQSTFEKWAAPVVTRLEAPAIA</sequence>
<dbReference type="InterPro" id="IPR027417">
    <property type="entry name" value="P-loop_NTPase"/>
</dbReference>
<evidence type="ECO:0000256" key="2">
    <source>
        <dbReference type="ARBA" id="ARBA00022801"/>
    </source>
</evidence>
<reference evidence="7 8" key="1">
    <citation type="journal article" date="2013" name="Int. J. Syst. Evol. Microbiol.">
        <title>Ilumatobacter nonamiense sp. nov. and Ilumatobacter coccineum sp. nov., isolated from seashore sand.</title>
        <authorList>
            <person name="Matsumoto A."/>
            <person name="Kasai H."/>
            <person name="Matsuo Y."/>
            <person name="Shizuri Y."/>
            <person name="Ichikawa N."/>
            <person name="Fujita N."/>
            <person name="Omura S."/>
            <person name="Takahashi Y."/>
        </authorList>
    </citation>
    <scope>NUCLEOTIDE SEQUENCE [LARGE SCALE GENOMIC DNA]</scope>
    <source>
        <strain evidence="8">NBRC 103263 / KCTC 29153 / YM16-304</strain>
    </source>
</reference>
<organism evidence="7 8">
    <name type="scientific">Ilumatobacter coccineus (strain NBRC 103263 / KCTC 29153 / YM16-304)</name>
    <dbReference type="NCBI Taxonomy" id="1313172"/>
    <lineage>
        <taxon>Bacteria</taxon>
        <taxon>Bacillati</taxon>
        <taxon>Actinomycetota</taxon>
        <taxon>Acidimicrobiia</taxon>
        <taxon>Acidimicrobiales</taxon>
        <taxon>Ilumatobacteraceae</taxon>
        <taxon>Ilumatobacter</taxon>
    </lineage>
</organism>
<evidence type="ECO:0000259" key="6">
    <source>
        <dbReference type="Pfam" id="PF08378"/>
    </source>
</evidence>
<dbReference type="KEGG" id="aym:YM304_04200"/>
<keyword evidence="1" id="KW-0547">Nucleotide-binding</keyword>
<keyword evidence="2" id="KW-0378">Hydrolase</keyword>
<evidence type="ECO:0000313" key="8">
    <source>
        <dbReference type="Proteomes" id="UP000011863"/>
    </source>
</evidence>
<dbReference type="GO" id="GO:0000725">
    <property type="term" value="P:recombinational repair"/>
    <property type="evidence" value="ECO:0007669"/>
    <property type="project" value="TreeGrafter"/>
</dbReference>
<feature type="domain" description="NERD" evidence="6">
    <location>
        <begin position="20"/>
        <end position="133"/>
    </location>
</feature>
<dbReference type="InterPro" id="IPR011528">
    <property type="entry name" value="NERD"/>
</dbReference>
<dbReference type="PANTHER" id="PTHR11070">
    <property type="entry name" value="UVRD / RECB / PCRA DNA HELICASE FAMILY MEMBER"/>
    <property type="match status" value="1"/>
</dbReference>
<feature type="domain" description="UvrD-like helicase ATP-binding" evidence="5">
    <location>
        <begin position="226"/>
        <end position="300"/>
    </location>
</feature>
<keyword evidence="8" id="KW-1185">Reference proteome</keyword>
<evidence type="ECO:0000313" key="7">
    <source>
        <dbReference type="EMBL" id="BAN00734.1"/>
    </source>
</evidence>
<dbReference type="AlphaFoldDB" id="A0A6C7DVH8"/>
<gene>
    <name evidence="7" type="ORF">YM304_04200</name>
</gene>
<evidence type="ECO:0000256" key="3">
    <source>
        <dbReference type="ARBA" id="ARBA00022806"/>
    </source>
</evidence>
<dbReference type="SUPFAM" id="SSF52540">
    <property type="entry name" value="P-loop containing nucleoside triphosphate hydrolases"/>
    <property type="match status" value="1"/>
</dbReference>
<dbReference type="GO" id="GO:0003677">
    <property type="term" value="F:DNA binding"/>
    <property type="evidence" value="ECO:0007669"/>
    <property type="project" value="InterPro"/>
</dbReference>
<dbReference type="RefSeq" id="WP_015439982.1">
    <property type="nucleotide sequence ID" value="NC_020520.1"/>
</dbReference>
<evidence type="ECO:0000259" key="5">
    <source>
        <dbReference type="Pfam" id="PF00580"/>
    </source>
</evidence>
<dbReference type="Gene3D" id="3.40.50.300">
    <property type="entry name" value="P-loop containing nucleotide triphosphate hydrolases"/>
    <property type="match status" value="2"/>
</dbReference>
<dbReference type="PANTHER" id="PTHR11070:SF2">
    <property type="entry name" value="ATP-DEPENDENT DNA HELICASE SRS2"/>
    <property type="match status" value="1"/>
</dbReference>
<dbReference type="Pfam" id="PF00580">
    <property type="entry name" value="UvrD-helicase"/>
    <property type="match status" value="1"/>
</dbReference>
<dbReference type="GO" id="GO:0043138">
    <property type="term" value="F:3'-5' DNA helicase activity"/>
    <property type="evidence" value="ECO:0007669"/>
    <property type="project" value="TreeGrafter"/>
</dbReference>
<dbReference type="InterPro" id="IPR014016">
    <property type="entry name" value="UvrD-like_ATP-bd"/>
</dbReference>